<feature type="domain" description="4Fe-4S ferredoxin-type" evidence="4">
    <location>
        <begin position="8"/>
        <end position="37"/>
    </location>
</feature>
<evidence type="ECO:0000259" key="4">
    <source>
        <dbReference type="PROSITE" id="PS51379"/>
    </source>
</evidence>
<evidence type="ECO:0000256" key="3">
    <source>
        <dbReference type="ARBA" id="ARBA00023014"/>
    </source>
</evidence>
<dbReference type="STRING" id="1484053.SAMN05444274_105271"/>
<dbReference type="Pfam" id="PF04422">
    <property type="entry name" value="FrhB_FdhB_N"/>
    <property type="match status" value="1"/>
</dbReference>
<dbReference type="RefSeq" id="WP_073002171.1">
    <property type="nucleotide sequence ID" value="NZ_FQUM01000005.1"/>
</dbReference>
<dbReference type="InterPro" id="IPR017900">
    <property type="entry name" value="4Fe4S_Fe_S_CS"/>
</dbReference>
<reference evidence="6" key="1">
    <citation type="submission" date="2016-11" db="EMBL/GenBank/DDBJ databases">
        <authorList>
            <person name="Varghese N."/>
            <person name="Submissions S."/>
        </authorList>
    </citation>
    <scope>NUCLEOTIDE SEQUENCE [LARGE SCALE GENOMIC DNA]</scope>
    <source>
        <strain evidence="6">DSM 26910</strain>
    </source>
</reference>
<evidence type="ECO:0000256" key="1">
    <source>
        <dbReference type="ARBA" id="ARBA00022723"/>
    </source>
</evidence>
<proteinExistence type="predicted"/>
<dbReference type="OrthoDB" id="9813230at2"/>
<dbReference type="PANTHER" id="PTHR31332:SF0">
    <property type="entry name" value="7-HYDROXYMETHYL CHLOROPHYLL A REDUCTASE, CHLOROPLASTIC"/>
    <property type="match status" value="1"/>
</dbReference>
<dbReference type="AlphaFoldDB" id="A0A1M5BRR6"/>
<evidence type="ECO:0000256" key="2">
    <source>
        <dbReference type="ARBA" id="ARBA00023004"/>
    </source>
</evidence>
<dbReference type="GO" id="GO:0046872">
    <property type="term" value="F:metal ion binding"/>
    <property type="evidence" value="ECO:0007669"/>
    <property type="project" value="UniProtKB-KW"/>
</dbReference>
<dbReference type="EMBL" id="FQUM01000005">
    <property type="protein sequence ID" value="SHF45051.1"/>
    <property type="molecule type" value="Genomic_DNA"/>
</dbReference>
<gene>
    <name evidence="5" type="ORF">SAMN05444274_105271</name>
</gene>
<dbReference type="InterPro" id="IPR017896">
    <property type="entry name" value="4Fe4S_Fe-S-bd"/>
</dbReference>
<keyword evidence="1" id="KW-0479">Metal-binding</keyword>
<dbReference type="Proteomes" id="UP000184164">
    <property type="component" value="Unassembled WGS sequence"/>
</dbReference>
<dbReference type="GO" id="GO:0051536">
    <property type="term" value="F:iron-sulfur cluster binding"/>
    <property type="evidence" value="ECO:0007669"/>
    <property type="project" value="UniProtKB-KW"/>
</dbReference>
<dbReference type="Gene3D" id="3.30.70.20">
    <property type="match status" value="1"/>
</dbReference>
<dbReference type="InterPro" id="IPR007525">
    <property type="entry name" value="FrhB_FdhB_C"/>
</dbReference>
<dbReference type="InterPro" id="IPR007516">
    <property type="entry name" value="Co_F420_Hydgase/DH_bsu_N"/>
</dbReference>
<keyword evidence="2" id="KW-0408">Iron</keyword>
<keyword evidence="3" id="KW-0411">Iron-sulfur</keyword>
<dbReference type="InterPro" id="IPR045220">
    <property type="entry name" value="FRHB/FDHB/HCAR-like"/>
</dbReference>
<keyword evidence="6" id="KW-1185">Reference proteome</keyword>
<organism evidence="5 6">
    <name type="scientific">Mariniphaga anaerophila</name>
    <dbReference type="NCBI Taxonomy" id="1484053"/>
    <lineage>
        <taxon>Bacteria</taxon>
        <taxon>Pseudomonadati</taxon>
        <taxon>Bacteroidota</taxon>
        <taxon>Bacteroidia</taxon>
        <taxon>Marinilabiliales</taxon>
        <taxon>Prolixibacteraceae</taxon>
        <taxon>Mariniphaga</taxon>
    </lineage>
</organism>
<dbReference type="PROSITE" id="PS51379">
    <property type="entry name" value="4FE4S_FER_2"/>
    <property type="match status" value="1"/>
</dbReference>
<protein>
    <submittedName>
        <fullName evidence="5">Coenzyme F420-reducing hydrogenase, beta subunit</fullName>
    </submittedName>
</protein>
<evidence type="ECO:0000313" key="5">
    <source>
        <dbReference type="EMBL" id="SHF45051.1"/>
    </source>
</evidence>
<evidence type="ECO:0000313" key="6">
    <source>
        <dbReference type="Proteomes" id="UP000184164"/>
    </source>
</evidence>
<name>A0A1M5BRR6_9BACT</name>
<dbReference type="Pfam" id="PF04432">
    <property type="entry name" value="FrhB_FdhB_C"/>
    <property type="match status" value="1"/>
</dbReference>
<dbReference type="Pfam" id="PF00037">
    <property type="entry name" value="Fer4"/>
    <property type="match status" value="1"/>
</dbReference>
<accession>A0A1M5BRR6</accession>
<dbReference type="GO" id="GO:0052592">
    <property type="term" value="F:oxidoreductase activity, acting on CH or CH2 groups, with an iron-sulfur protein as acceptor"/>
    <property type="evidence" value="ECO:0007669"/>
    <property type="project" value="TreeGrafter"/>
</dbReference>
<sequence length="456" mass="51034">MANIPKVVEKVVNHEMCTGCGLCVFECPSKAIEMSWNESGFLVPKVVGECDDNGRCLTVCPFNPVPEEGVKTEDELAEKFLAEDIHHHAKVGKYKGIYAGYANEYRLSSSSGGLATYVCSELLEQGYVDHILSVKESQSEGRYYEYAVSSSKKEIAASSKTRYYPVTLGTIFSELDKLEGKVAIVGVACFVKAIRLSQYKNPVLKEKIPFLIGIICGGLKSRFYTEYLAQKAGASHGFQQPQYRIKNVETSAGDYSFGCDDVKTHAHKTIRMKTVGDMWGTGLFKSNACDFCDDVTCELADISLGDAWIKPYHLDGKGTNLVITRSHFADGLMVQGIQQGKLSLENLNIESLLLSQKGSFNHRHTGLSFRMRSAQKNGVMVAPKRFDQEKVSFDFKIVQKLRMNTRKKSLVLWEKYSNASIFDEKMSFPLKKLKLATAFYHYKKAALNKLKLNRPQ</sequence>
<dbReference type="PANTHER" id="PTHR31332">
    <property type="entry name" value="7-HYDROXYMETHYL CHLOROPHYLL A REDUCTASE, CHLOROPLASTIC"/>
    <property type="match status" value="1"/>
</dbReference>
<dbReference type="SUPFAM" id="SSF54862">
    <property type="entry name" value="4Fe-4S ferredoxins"/>
    <property type="match status" value="1"/>
</dbReference>
<dbReference type="PROSITE" id="PS00198">
    <property type="entry name" value="4FE4S_FER_1"/>
    <property type="match status" value="1"/>
</dbReference>